<keyword evidence="4" id="KW-1185">Reference proteome</keyword>
<reference evidence="5" key="3">
    <citation type="submission" date="2025-04" db="UniProtKB">
        <authorList>
            <consortium name="RefSeq"/>
        </authorList>
    </citation>
    <scope>IDENTIFICATION</scope>
    <source>
        <strain evidence="5">CBS 781.70</strain>
    </source>
</reference>
<protein>
    <recommendedName>
        <fullName evidence="2">Asl1-like glycosyl hydrolase catalytic domain-containing protein</fullName>
    </recommendedName>
</protein>
<reference evidence="3 5" key="1">
    <citation type="submission" date="2020-01" db="EMBL/GenBank/DDBJ databases">
        <authorList>
            <consortium name="DOE Joint Genome Institute"/>
            <person name="Haridas S."/>
            <person name="Albert R."/>
            <person name="Binder M."/>
            <person name="Bloem J."/>
            <person name="Labutti K."/>
            <person name="Salamov A."/>
            <person name="Andreopoulos B."/>
            <person name="Baker S.E."/>
            <person name="Barry K."/>
            <person name="Bills G."/>
            <person name="Bluhm B.H."/>
            <person name="Cannon C."/>
            <person name="Castanera R."/>
            <person name="Culley D.E."/>
            <person name="Daum C."/>
            <person name="Ezra D."/>
            <person name="Gonzalez J.B."/>
            <person name="Henrissat B."/>
            <person name="Kuo A."/>
            <person name="Liang C."/>
            <person name="Lipzen A."/>
            <person name="Lutzoni F."/>
            <person name="Magnuson J."/>
            <person name="Mondo S."/>
            <person name="Nolan M."/>
            <person name="Ohm R."/>
            <person name="Pangilinan J."/>
            <person name="Park H.-J."/>
            <person name="Ramirez L."/>
            <person name="Alfaro M."/>
            <person name="Sun H."/>
            <person name="Tritt A."/>
            <person name="Yoshinaga Y."/>
            <person name="Zwiers L.-H."/>
            <person name="Turgeon B.G."/>
            <person name="Goodwin S.B."/>
            <person name="Spatafora J.W."/>
            <person name="Crous P.W."/>
            <person name="Grigoriev I.V."/>
        </authorList>
    </citation>
    <scope>NUCLEOTIDE SEQUENCE</scope>
    <source>
        <strain evidence="3 5">CBS 781.70</strain>
    </source>
</reference>
<organism evidence="3">
    <name type="scientific">Eremomyces bilateralis CBS 781.70</name>
    <dbReference type="NCBI Taxonomy" id="1392243"/>
    <lineage>
        <taxon>Eukaryota</taxon>
        <taxon>Fungi</taxon>
        <taxon>Dikarya</taxon>
        <taxon>Ascomycota</taxon>
        <taxon>Pezizomycotina</taxon>
        <taxon>Dothideomycetes</taxon>
        <taxon>Dothideomycetes incertae sedis</taxon>
        <taxon>Eremomycetales</taxon>
        <taxon>Eremomycetaceae</taxon>
        <taxon>Eremomyces</taxon>
    </lineage>
</organism>
<dbReference type="Proteomes" id="UP000504638">
    <property type="component" value="Unplaced"/>
</dbReference>
<sequence length="270" mass="29951">MSVSKAALPLKLPPSGRPSVPEVPPSGGKRGIAYNVPAYTFMFNCPKIGWAYNWGSSRSTGPISDQFMFVPMLWSDHSELTNSWNNNVELAMKTGSDAAMAFNEPDGCIDGGSCMPAPGETAWLYKTLVAPFAGRIRLGSPSVTNGDQAHKGINWFRQFMRACNAIGCPIDFVQVHWFGWCNDLGGFKRHVWEMFEAGGRRPVWVTEYSCNLGDMTPDLPERVEFLTQSLEWLDSQDWIEKYAYFMAREGDGMINSAGTGLSKLGMIYNS</sequence>
<dbReference type="OrthoDB" id="5985073at2759"/>
<dbReference type="Pfam" id="PF11790">
    <property type="entry name" value="Glyco_hydro_cc"/>
    <property type="match status" value="1"/>
</dbReference>
<proteinExistence type="predicted"/>
<dbReference type="EMBL" id="ML975149">
    <property type="protein sequence ID" value="KAF1817435.1"/>
    <property type="molecule type" value="Genomic_DNA"/>
</dbReference>
<dbReference type="InterPro" id="IPR017853">
    <property type="entry name" value="GH"/>
</dbReference>
<dbReference type="GO" id="GO:0071966">
    <property type="term" value="P:fungal-type cell wall polysaccharide metabolic process"/>
    <property type="evidence" value="ECO:0007669"/>
    <property type="project" value="TreeGrafter"/>
</dbReference>
<evidence type="ECO:0000256" key="1">
    <source>
        <dbReference type="SAM" id="MobiDB-lite"/>
    </source>
</evidence>
<dbReference type="GeneID" id="54416468"/>
<feature type="region of interest" description="Disordered" evidence="1">
    <location>
        <begin position="1"/>
        <end position="27"/>
    </location>
</feature>
<dbReference type="PANTHER" id="PTHR34154:SF10">
    <property type="entry name" value="ASL1-LIKE GLYCOSYL HYDROLASE CATALYTIC DOMAIN-CONTAINING PROTEIN"/>
    <property type="match status" value="1"/>
</dbReference>
<accession>A0A6G1GH53</accession>
<evidence type="ECO:0000313" key="5">
    <source>
        <dbReference type="RefSeq" id="XP_033539066.1"/>
    </source>
</evidence>
<dbReference type="AlphaFoldDB" id="A0A6G1GH53"/>
<dbReference type="InterPro" id="IPR024655">
    <property type="entry name" value="Asl1_glyco_hydro_catalytic"/>
</dbReference>
<gene>
    <name evidence="3 5" type="ORF">P152DRAFT_387840</name>
</gene>
<feature type="domain" description="Asl1-like glycosyl hydrolase catalytic" evidence="2">
    <location>
        <begin position="37"/>
        <end position="268"/>
    </location>
</feature>
<dbReference type="GO" id="GO:0009277">
    <property type="term" value="C:fungal-type cell wall"/>
    <property type="evidence" value="ECO:0007669"/>
    <property type="project" value="TreeGrafter"/>
</dbReference>
<evidence type="ECO:0000313" key="3">
    <source>
        <dbReference type="EMBL" id="KAF1817435.1"/>
    </source>
</evidence>
<dbReference type="Gene3D" id="3.20.20.80">
    <property type="entry name" value="Glycosidases"/>
    <property type="match status" value="1"/>
</dbReference>
<dbReference type="RefSeq" id="XP_033539066.1">
    <property type="nucleotide sequence ID" value="XM_033675898.1"/>
</dbReference>
<dbReference type="InterPro" id="IPR053183">
    <property type="entry name" value="ASL1"/>
</dbReference>
<feature type="compositionally biased region" description="Pro residues" evidence="1">
    <location>
        <begin position="11"/>
        <end position="24"/>
    </location>
</feature>
<evidence type="ECO:0000259" key="2">
    <source>
        <dbReference type="Pfam" id="PF11790"/>
    </source>
</evidence>
<dbReference type="SUPFAM" id="SSF51445">
    <property type="entry name" value="(Trans)glycosidases"/>
    <property type="match status" value="1"/>
</dbReference>
<dbReference type="PANTHER" id="PTHR34154">
    <property type="entry name" value="ALKALI-SENSITIVE LINKAGE PROTEIN 1"/>
    <property type="match status" value="1"/>
</dbReference>
<name>A0A6G1GH53_9PEZI</name>
<reference evidence="5" key="2">
    <citation type="submission" date="2020-04" db="EMBL/GenBank/DDBJ databases">
        <authorList>
            <consortium name="NCBI Genome Project"/>
        </authorList>
    </citation>
    <scope>NUCLEOTIDE SEQUENCE</scope>
    <source>
        <strain evidence="5">CBS 781.70</strain>
    </source>
</reference>
<evidence type="ECO:0000313" key="4">
    <source>
        <dbReference type="Proteomes" id="UP000504638"/>
    </source>
</evidence>